<evidence type="ECO:0000313" key="1">
    <source>
        <dbReference type="Ensembl" id="ENSSPAP00000010289.1"/>
    </source>
</evidence>
<organism evidence="1">
    <name type="scientific">Stegastes partitus</name>
    <name type="common">bicolor damselfish</name>
    <dbReference type="NCBI Taxonomy" id="144197"/>
    <lineage>
        <taxon>Eukaryota</taxon>
        <taxon>Metazoa</taxon>
        <taxon>Chordata</taxon>
        <taxon>Craniata</taxon>
        <taxon>Vertebrata</taxon>
        <taxon>Euteleostomi</taxon>
        <taxon>Actinopterygii</taxon>
        <taxon>Neopterygii</taxon>
        <taxon>Teleostei</taxon>
        <taxon>Neoteleostei</taxon>
        <taxon>Acanthomorphata</taxon>
        <taxon>Ovalentaria</taxon>
        <taxon>Pomacentridae</taxon>
        <taxon>Stegastes</taxon>
    </lineage>
</organism>
<dbReference type="PANTHER" id="PTHR33487">
    <property type="entry name" value="CILIA- AND FLAGELLA-ASSOCIATED PROTEIN 54"/>
    <property type="match status" value="1"/>
</dbReference>
<dbReference type="GO" id="GO:0060271">
    <property type="term" value="P:cilium assembly"/>
    <property type="evidence" value="ECO:0007669"/>
    <property type="project" value="TreeGrafter"/>
</dbReference>
<sequence>MVVVPEPCVCVCPQIRAMHGCALCLFEQEKKHNILSQKGLCKLLRVLNFIRIIMKAFQRHEHLHWQIYNGIVALEYLLWASISLELSIPLMTAKYLPFIVTLYCAVCHCYYDNQAEVQAEKFARRALGKINELAKLELQSQVPATRETQRAYKEASIKLAAMIFKQAVFNGRKKPKARFRMEIKNTPRDIPNAPLPCTPTERLLLDLFDSRAGQFLGILEALWDSTTRPLQMRMPDDPEKQEVFSELLSAGISILSGENKVPIMSAVRFIKLSFQYKQRDVFTEFAREMQQVLSVSSTQAIVILITQKSEIRSVSVSLLLWCFQLESDVQPDGDLVLDIVLFVWSRMKVVRQKNQLQTSKFAHYRQKVDDNYISCMYKGKQCCWLGLLLSNVRLLLISSTLCIYTHWSHYFFFFFFFNSGILRIKACI</sequence>
<accession>A0A3B4ZVX1</accession>
<dbReference type="InterPro" id="IPR027912">
    <property type="entry name" value="CFAP54"/>
</dbReference>
<name>A0A3B4ZVX1_9TELE</name>
<dbReference type="GeneTree" id="ENSGT00940000162970"/>
<dbReference type="Ensembl" id="ENSSPAT00000010469.1">
    <property type="protein sequence ID" value="ENSSPAP00000010289.1"/>
    <property type="gene ID" value="ENSSPAG00000007842.1"/>
</dbReference>
<evidence type="ECO:0008006" key="2">
    <source>
        <dbReference type="Google" id="ProtNLM"/>
    </source>
</evidence>
<proteinExistence type="predicted"/>
<dbReference type="AlphaFoldDB" id="A0A3B4ZVX1"/>
<protein>
    <recommendedName>
        <fullName evidence="2">Cilia and flagella associated protein 54</fullName>
    </recommendedName>
</protein>
<dbReference type="PANTHER" id="PTHR33487:SF1">
    <property type="entry name" value="CILIA- AND FLAGELLA-ASSOCIATED PROTEIN 54"/>
    <property type="match status" value="1"/>
</dbReference>
<dbReference type="STRING" id="144197.ENSSPAP00000010289"/>
<reference evidence="1" key="1">
    <citation type="submission" date="2023-09" db="UniProtKB">
        <authorList>
            <consortium name="Ensembl"/>
        </authorList>
    </citation>
    <scope>IDENTIFICATION</scope>
</reference>
<dbReference type="Pfam" id="PF14858">
    <property type="entry name" value="CFAP54_N"/>
    <property type="match status" value="2"/>
</dbReference>